<sequence>MYDFLLRGHWVHFQHRKRSSHTLVWNHSSIFGDSNL</sequence>
<organism evidence="1">
    <name type="scientific">Rhizophora mucronata</name>
    <name type="common">Asiatic mangrove</name>
    <dbReference type="NCBI Taxonomy" id="61149"/>
    <lineage>
        <taxon>Eukaryota</taxon>
        <taxon>Viridiplantae</taxon>
        <taxon>Streptophyta</taxon>
        <taxon>Embryophyta</taxon>
        <taxon>Tracheophyta</taxon>
        <taxon>Spermatophyta</taxon>
        <taxon>Magnoliopsida</taxon>
        <taxon>eudicotyledons</taxon>
        <taxon>Gunneridae</taxon>
        <taxon>Pentapetalae</taxon>
        <taxon>rosids</taxon>
        <taxon>fabids</taxon>
        <taxon>Malpighiales</taxon>
        <taxon>Rhizophoraceae</taxon>
        <taxon>Rhizophora</taxon>
    </lineage>
</organism>
<dbReference type="AlphaFoldDB" id="A0A2P2NQP7"/>
<evidence type="ECO:0000313" key="1">
    <source>
        <dbReference type="EMBL" id="MBX44819.1"/>
    </source>
</evidence>
<proteinExistence type="predicted"/>
<protein>
    <submittedName>
        <fullName evidence="1">Uncharacterized protein</fullName>
    </submittedName>
</protein>
<reference evidence="1" key="1">
    <citation type="submission" date="2018-02" db="EMBL/GenBank/DDBJ databases">
        <title>Rhizophora mucronata_Transcriptome.</title>
        <authorList>
            <person name="Meera S.P."/>
            <person name="Sreeshan A."/>
            <person name="Augustine A."/>
        </authorList>
    </citation>
    <scope>NUCLEOTIDE SEQUENCE</scope>
    <source>
        <tissue evidence="1">Leaf</tissue>
    </source>
</reference>
<name>A0A2P2NQP7_RHIMU</name>
<accession>A0A2P2NQP7</accession>
<dbReference type="EMBL" id="GGEC01064335">
    <property type="protein sequence ID" value="MBX44819.1"/>
    <property type="molecule type" value="Transcribed_RNA"/>
</dbReference>